<dbReference type="Proteomes" id="UP000722336">
    <property type="component" value="Unassembled WGS sequence"/>
</dbReference>
<evidence type="ECO:0000313" key="2">
    <source>
        <dbReference type="EMBL" id="MBV7255918.1"/>
    </source>
</evidence>
<protein>
    <recommendedName>
        <fullName evidence="4">Tetratricopeptide repeat protein</fullName>
    </recommendedName>
</protein>
<sequence>MSTIAAFFLMAMQAATAPASGPSQAPTEPSAADAYADCVRMAAAQPARADTLARRWIAQDGGAPARHCLALAQLQQDDAAGAAKTLAEAARMAESSGDRFAADLYGQAGNAALLAEQPAEAADLLGRAIISLGRSRIGLRAQLLVDRARALAEQGKLDMARTDLFAATRDDTHNHSAWLLLAAAERRSGNLVGAESAITKALALAPDDPDTLREAALIATAREPTPAAKPPS</sequence>
<accession>A0ABS6SCT0</accession>
<evidence type="ECO:0008006" key="4">
    <source>
        <dbReference type="Google" id="ProtNLM"/>
    </source>
</evidence>
<proteinExistence type="predicted"/>
<dbReference type="EMBL" id="JAGSPA010000001">
    <property type="protein sequence ID" value="MBV7255918.1"/>
    <property type="molecule type" value="Genomic_DNA"/>
</dbReference>
<keyword evidence="3" id="KW-1185">Reference proteome</keyword>
<dbReference type="SMART" id="SM00028">
    <property type="entry name" value="TPR"/>
    <property type="match status" value="4"/>
</dbReference>
<gene>
    <name evidence="2" type="ORF">KCG44_03875</name>
</gene>
<evidence type="ECO:0000313" key="3">
    <source>
        <dbReference type="Proteomes" id="UP000722336"/>
    </source>
</evidence>
<dbReference type="Pfam" id="PF13428">
    <property type="entry name" value="TPR_14"/>
    <property type="match status" value="1"/>
</dbReference>
<name>A0ABS6SCT0_9SPHN</name>
<organism evidence="2 3">
    <name type="scientific">Pacificimonas pallii</name>
    <dbReference type="NCBI Taxonomy" id="2827236"/>
    <lineage>
        <taxon>Bacteria</taxon>
        <taxon>Pseudomonadati</taxon>
        <taxon>Pseudomonadota</taxon>
        <taxon>Alphaproteobacteria</taxon>
        <taxon>Sphingomonadales</taxon>
        <taxon>Sphingosinicellaceae</taxon>
        <taxon>Pacificimonas</taxon>
    </lineage>
</organism>
<dbReference type="InterPro" id="IPR019734">
    <property type="entry name" value="TPR_rpt"/>
</dbReference>
<keyword evidence="1" id="KW-0732">Signal</keyword>
<comment type="caution">
    <text evidence="2">The sequence shown here is derived from an EMBL/GenBank/DDBJ whole genome shotgun (WGS) entry which is preliminary data.</text>
</comment>
<reference evidence="2 3" key="1">
    <citation type="submission" date="2021-04" db="EMBL/GenBank/DDBJ databases">
        <authorList>
            <person name="Pira H."/>
            <person name="Risdian C."/>
            <person name="Wink J."/>
        </authorList>
    </citation>
    <scope>NUCLEOTIDE SEQUENCE [LARGE SCALE GENOMIC DNA]</scope>
    <source>
        <strain evidence="2 3">WHA3</strain>
    </source>
</reference>
<feature type="chain" id="PRO_5045050014" description="Tetratricopeptide repeat protein" evidence="1">
    <location>
        <begin position="18"/>
        <end position="232"/>
    </location>
</feature>
<evidence type="ECO:0000256" key="1">
    <source>
        <dbReference type="SAM" id="SignalP"/>
    </source>
</evidence>
<feature type="signal peptide" evidence="1">
    <location>
        <begin position="1"/>
        <end position="17"/>
    </location>
</feature>
<dbReference type="RefSeq" id="WP_218444316.1">
    <property type="nucleotide sequence ID" value="NZ_JAGSPA010000001.1"/>
</dbReference>